<comment type="caution">
    <text evidence="2">The sequence shown here is derived from an EMBL/GenBank/DDBJ whole genome shotgun (WGS) entry which is preliminary data.</text>
</comment>
<dbReference type="RefSeq" id="WP_114532087.1">
    <property type="nucleotide sequence ID" value="NZ_QQBH01000028.1"/>
</dbReference>
<dbReference type="InterPro" id="IPR001387">
    <property type="entry name" value="Cro/C1-type_HTH"/>
</dbReference>
<feature type="domain" description="HTH cro/C1-type" evidence="1">
    <location>
        <begin position="18"/>
        <end position="91"/>
    </location>
</feature>
<dbReference type="Gene3D" id="3.30.450.180">
    <property type="match status" value="1"/>
</dbReference>
<sequence length="293" mass="31887">MAAEDCSNRGALAELGRFLRACRARTRPEDAGLAFGVGSRRTPGLRREEVATLAGISIDYYARLERGKGSRLSPGIVDGLARALSLDDGERLHLRELVVRTACSPTAPIPNGRQVVGPATALVLEALRPYPAFVVNRTMDLLAWNPGGLALHAGLAEWPAAQRNLARYLMLHPQARELLPAWEEQVRSCVARIRAQVALEPEAPDLASLVKDLLKHSADFAELWDRYEMVGREAPELNFRHPAVGSLVLSGQSMRINDAIGQEMAVYTAELATPDYESLLLLDASGVPVGLQK</sequence>
<dbReference type="GO" id="GO:0003677">
    <property type="term" value="F:DNA binding"/>
    <property type="evidence" value="ECO:0007669"/>
    <property type="project" value="InterPro"/>
</dbReference>
<dbReference type="Proteomes" id="UP000253742">
    <property type="component" value="Unassembled WGS sequence"/>
</dbReference>
<dbReference type="AlphaFoldDB" id="A0A369V434"/>
<dbReference type="Gene3D" id="1.10.260.40">
    <property type="entry name" value="lambda repressor-like DNA-binding domains"/>
    <property type="match status" value="1"/>
</dbReference>
<dbReference type="InterPro" id="IPR041413">
    <property type="entry name" value="MLTR_LBD"/>
</dbReference>
<reference evidence="2 3" key="1">
    <citation type="submission" date="2018-07" db="EMBL/GenBank/DDBJ databases">
        <title>Genome guided investigation of antibiotics producing actinomycetales strain isolated from a Macau mangrove ecosystem.</title>
        <authorList>
            <person name="Hu D."/>
        </authorList>
    </citation>
    <scope>NUCLEOTIDE SEQUENCE [LARGE SCALE GENOMIC DNA]</scope>
    <source>
        <strain evidence="2 3">2297</strain>
    </source>
</reference>
<dbReference type="PANTHER" id="PTHR35010:SF2">
    <property type="entry name" value="BLL4672 PROTEIN"/>
    <property type="match status" value="1"/>
</dbReference>
<evidence type="ECO:0000313" key="3">
    <source>
        <dbReference type="Proteomes" id="UP000253742"/>
    </source>
</evidence>
<evidence type="ECO:0000313" key="2">
    <source>
        <dbReference type="EMBL" id="RDD85319.1"/>
    </source>
</evidence>
<dbReference type="EMBL" id="QQBH01000028">
    <property type="protein sequence ID" value="RDD85319.1"/>
    <property type="molecule type" value="Genomic_DNA"/>
</dbReference>
<dbReference type="OrthoDB" id="3542608at2"/>
<dbReference type="CDD" id="cd00093">
    <property type="entry name" value="HTH_XRE"/>
    <property type="match status" value="1"/>
</dbReference>
<dbReference type="Pfam" id="PF13560">
    <property type="entry name" value="HTH_31"/>
    <property type="match status" value="1"/>
</dbReference>
<dbReference type="PANTHER" id="PTHR35010">
    <property type="entry name" value="BLL4672 PROTEIN-RELATED"/>
    <property type="match status" value="1"/>
</dbReference>
<organism evidence="2 3">
    <name type="scientific">Streptomyces parvulus</name>
    <dbReference type="NCBI Taxonomy" id="146923"/>
    <lineage>
        <taxon>Bacteria</taxon>
        <taxon>Bacillati</taxon>
        <taxon>Actinomycetota</taxon>
        <taxon>Actinomycetes</taxon>
        <taxon>Kitasatosporales</taxon>
        <taxon>Streptomycetaceae</taxon>
        <taxon>Streptomyces</taxon>
    </lineage>
</organism>
<accession>A0A369V434</accession>
<dbReference type="SMART" id="SM00530">
    <property type="entry name" value="HTH_XRE"/>
    <property type="match status" value="1"/>
</dbReference>
<dbReference type="InterPro" id="IPR010982">
    <property type="entry name" value="Lambda_DNA-bd_dom_sf"/>
</dbReference>
<proteinExistence type="predicted"/>
<protein>
    <submittedName>
        <fullName evidence="2">XRE family transcriptional regulator</fullName>
    </submittedName>
</protein>
<gene>
    <name evidence="2" type="ORF">DVZ84_30795</name>
</gene>
<name>A0A369V434_9ACTN</name>
<dbReference type="Pfam" id="PF17765">
    <property type="entry name" value="MLTR_LBD"/>
    <property type="match status" value="1"/>
</dbReference>
<evidence type="ECO:0000259" key="1">
    <source>
        <dbReference type="SMART" id="SM00530"/>
    </source>
</evidence>
<dbReference type="SUPFAM" id="SSF47413">
    <property type="entry name" value="lambda repressor-like DNA-binding domains"/>
    <property type="match status" value="1"/>
</dbReference>